<keyword evidence="6 16" id="KW-0645">Protease</keyword>
<evidence type="ECO:0000256" key="8">
    <source>
        <dbReference type="ARBA" id="ARBA00022801"/>
    </source>
</evidence>
<name>A0A369WQE6_9GAMM</name>
<evidence type="ECO:0000256" key="7">
    <source>
        <dbReference type="ARBA" id="ARBA00022692"/>
    </source>
</evidence>
<dbReference type="Proteomes" id="UP000253769">
    <property type="component" value="Unassembled WGS sequence"/>
</dbReference>
<dbReference type="SUPFAM" id="SSF56601">
    <property type="entry name" value="beta-lactamase/transpeptidase-like"/>
    <property type="match status" value="1"/>
</dbReference>
<evidence type="ECO:0000256" key="16">
    <source>
        <dbReference type="HAMAP-Rule" id="MF_02080"/>
    </source>
</evidence>
<evidence type="ECO:0000256" key="2">
    <source>
        <dbReference type="ARBA" id="ARBA00022475"/>
    </source>
</evidence>
<keyword evidence="15 16" id="KW-0961">Cell wall biogenesis/degradation</keyword>
<evidence type="ECO:0000256" key="10">
    <source>
        <dbReference type="ARBA" id="ARBA00022984"/>
    </source>
</evidence>
<evidence type="ECO:0000256" key="14">
    <source>
        <dbReference type="ARBA" id="ARBA00023306"/>
    </source>
</evidence>
<dbReference type="GO" id="GO:0008360">
    <property type="term" value="P:regulation of cell shape"/>
    <property type="evidence" value="ECO:0007669"/>
    <property type="project" value="UniProtKB-KW"/>
</dbReference>
<protein>
    <recommendedName>
        <fullName evidence="16">Peptidoglycan D,D-transpeptidase FtsI</fullName>
        <ecNumber evidence="16">3.4.16.4</ecNumber>
    </recommendedName>
    <alternativeName>
        <fullName evidence="16">Penicillin-binding protein 3</fullName>
        <shortName evidence="16">PBP-3</shortName>
    </alternativeName>
</protein>
<keyword evidence="7 16" id="KW-0812">Transmembrane</keyword>
<keyword evidence="13 16" id="KW-0717">Septation</keyword>
<comment type="caution">
    <text evidence="19">The sequence shown here is derived from an EMBL/GenBank/DDBJ whole genome shotgun (WGS) entry which is preliminary data.</text>
</comment>
<keyword evidence="3 16" id="KW-0997">Cell inner membrane</keyword>
<dbReference type="UniPathway" id="UPA00219"/>
<evidence type="ECO:0000256" key="1">
    <source>
        <dbReference type="ARBA" id="ARBA00004370"/>
    </source>
</evidence>
<dbReference type="HAMAP" id="MF_02080">
    <property type="entry name" value="FtsI_transpept"/>
    <property type="match status" value="1"/>
</dbReference>
<dbReference type="AlphaFoldDB" id="A0A369WQE6"/>
<evidence type="ECO:0000256" key="12">
    <source>
        <dbReference type="ARBA" id="ARBA00023136"/>
    </source>
</evidence>
<dbReference type="PANTHER" id="PTHR30627:SF1">
    <property type="entry name" value="PEPTIDOGLYCAN D,D-TRANSPEPTIDASE FTSI"/>
    <property type="match status" value="1"/>
</dbReference>
<comment type="subcellular location">
    <subcellularLocation>
        <location evidence="1">Membrane</location>
    </subcellularLocation>
</comment>
<dbReference type="GO" id="GO:0008658">
    <property type="term" value="F:penicillin binding"/>
    <property type="evidence" value="ECO:0007669"/>
    <property type="project" value="InterPro"/>
</dbReference>
<dbReference type="Gene3D" id="3.90.1310.10">
    <property type="entry name" value="Penicillin-binding protein 2a (Domain 2)"/>
    <property type="match status" value="1"/>
</dbReference>
<keyword evidence="4 16" id="KW-0132">Cell division</keyword>
<comment type="similarity">
    <text evidence="16">Belongs to the transpeptidase family. FtsI subfamily.</text>
</comment>
<gene>
    <name evidence="16" type="primary">ftsI</name>
    <name evidence="19" type="ORF">DV711_09445</name>
</gene>
<organism evidence="19 20">
    <name type="scientific">Motiliproteus coralliicola</name>
    <dbReference type="NCBI Taxonomy" id="2283196"/>
    <lineage>
        <taxon>Bacteria</taxon>
        <taxon>Pseudomonadati</taxon>
        <taxon>Pseudomonadota</taxon>
        <taxon>Gammaproteobacteria</taxon>
        <taxon>Oceanospirillales</taxon>
        <taxon>Oceanospirillaceae</taxon>
        <taxon>Motiliproteus</taxon>
    </lineage>
</organism>
<dbReference type="GO" id="GO:0071555">
    <property type="term" value="P:cell wall organization"/>
    <property type="evidence" value="ECO:0007669"/>
    <property type="project" value="UniProtKB-KW"/>
</dbReference>
<dbReference type="GO" id="GO:0009002">
    <property type="term" value="F:serine-type D-Ala-D-Ala carboxypeptidase activity"/>
    <property type="evidence" value="ECO:0007669"/>
    <property type="project" value="UniProtKB-UniRule"/>
</dbReference>
<evidence type="ECO:0000256" key="3">
    <source>
        <dbReference type="ARBA" id="ARBA00022519"/>
    </source>
</evidence>
<dbReference type="EC" id="3.4.16.4" evidence="16"/>
<dbReference type="Pfam" id="PF03717">
    <property type="entry name" value="PBP_dimer"/>
    <property type="match status" value="1"/>
</dbReference>
<dbReference type="Gene3D" id="1.10.150.770">
    <property type="match status" value="1"/>
</dbReference>
<dbReference type="GO" id="GO:0043093">
    <property type="term" value="P:FtsZ-dependent cytokinesis"/>
    <property type="evidence" value="ECO:0007669"/>
    <property type="project" value="UniProtKB-UniRule"/>
</dbReference>
<sequence>MSEPVILPYRWRFRLVLLMLSVLALVIAARIVHLHLFEDDFLKGQGDARSLRVVPIPAHRGMILDRNGEPLAVSAPVQSLWFDPRLFSANEAQIKALARSLELSVSRLERIIDRSAGKKFVYLRRHMAPADAENVLALGLDGVFSQSEYKRYYPAAEVATHLVGFTNVDGQGQEGMELAYENWLRGEKGKKRVLKDRLGRTIKEIQALKEAKPGQDLQLSIDLRLQYLAYRELKAAVQQHRARSGSAVVLDVQTGEVLAMVNQPSYNPNDRSDLKASHVRNRAMTDTFEPGSPMKALTVAAAMSSGKYSANSKINTSPGYIRVRNRTIRDHRNYGVLDLGRIISKSSNVGATKLALSIEPGAVRNMMYNAGLGRDTGTGFPGERVGSLPFVPEKRVVERAAMSYGYGLSVTPLQLAQAYLAFGGEGVKPDLSLLKVNEDEGINSERIMPEKVARQVLEMMEQVTLKGGTGRRAQVPAFRVAGKTGTVHKVGRNGYEEDQYVAVFAGLAPVENPRFVAVVVVDEPKGQEYYGGEVAAPVFSRIMAGTLRLMNVAPDKLPMPLEQQLAWSSP</sequence>
<dbReference type="GO" id="GO:0005886">
    <property type="term" value="C:plasma membrane"/>
    <property type="evidence" value="ECO:0007669"/>
    <property type="project" value="UniProtKB-UniRule"/>
</dbReference>
<evidence type="ECO:0000256" key="4">
    <source>
        <dbReference type="ARBA" id="ARBA00022618"/>
    </source>
</evidence>
<dbReference type="RefSeq" id="WP_114695419.1">
    <property type="nucleotide sequence ID" value="NZ_QQOH01000002.1"/>
</dbReference>
<dbReference type="GO" id="GO:0009252">
    <property type="term" value="P:peptidoglycan biosynthetic process"/>
    <property type="evidence" value="ECO:0007669"/>
    <property type="project" value="UniProtKB-UniRule"/>
</dbReference>
<evidence type="ECO:0000256" key="6">
    <source>
        <dbReference type="ARBA" id="ARBA00022670"/>
    </source>
</evidence>
<keyword evidence="10 16" id="KW-0573">Peptidoglycan synthesis</keyword>
<dbReference type="SUPFAM" id="SSF56519">
    <property type="entry name" value="Penicillin binding protein dimerisation domain"/>
    <property type="match status" value="1"/>
</dbReference>
<evidence type="ECO:0000259" key="18">
    <source>
        <dbReference type="Pfam" id="PF03717"/>
    </source>
</evidence>
<evidence type="ECO:0000313" key="20">
    <source>
        <dbReference type="Proteomes" id="UP000253769"/>
    </source>
</evidence>
<dbReference type="InterPro" id="IPR036138">
    <property type="entry name" value="PBP_dimer_sf"/>
</dbReference>
<dbReference type="OrthoDB" id="9789078at2"/>
<accession>A0A369WQE6</accession>
<comment type="catalytic activity">
    <reaction evidence="16">
        <text>Preferential cleavage: (Ac)2-L-Lys-D-Ala-|-D-Ala. Also transpeptidation of peptidyl-alanyl moieties that are N-acyl substituents of D-alanine.</text>
        <dbReference type="EC" id="3.4.16.4"/>
    </reaction>
</comment>
<dbReference type="InterPro" id="IPR037532">
    <property type="entry name" value="FtsI_transpept"/>
</dbReference>
<evidence type="ECO:0000256" key="13">
    <source>
        <dbReference type="ARBA" id="ARBA00023210"/>
    </source>
</evidence>
<keyword evidence="12 16" id="KW-0472">Membrane</keyword>
<feature type="domain" description="Penicillin-binding protein dimerisation" evidence="18">
    <location>
        <begin position="55"/>
        <end position="205"/>
    </location>
</feature>
<dbReference type="GO" id="GO:0000917">
    <property type="term" value="P:division septum assembly"/>
    <property type="evidence" value="ECO:0007669"/>
    <property type="project" value="UniProtKB-KW"/>
</dbReference>
<dbReference type="Pfam" id="PF00905">
    <property type="entry name" value="Transpeptidase"/>
    <property type="match status" value="1"/>
</dbReference>
<dbReference type="InterPro" id="IPR001460">
    <property type="entry name" value="PCN-bd_Tpept"/>
</dbReference>
<dbReference type="EMBL" id="QQOH01000002">
    <property type="protein sequence ID" value="RDE22786.1"/>
    <property type="molecule type" value="Genomic_DNA"/>
</dbReference>
<keyword evidence="8 16" id="KW-0378">Hydrolase</keyword>
<evidence type="ECO:0000313" key="19">
    <source>
        <dbReference type="EMBL" id="RDE22786.1"/>
    </source>
</evidence>
<comment type="function">
    <text evidence="16">Catalyzes cross-linking of the peptidoglycan cell wall at the division septum.</text>
</comment>
<dbReference type="GO" id="GO:0006508">
    <property type="term" value="P:proteolysis"/>
    <property type="evidence" value="ECO:0007669"/>
    <property type="project" value="UniProtKB-KW"/>
</dbReference>
<evidence type="ECO:0000256" key="9">
    <source>
        <dbReference type="ARBA" id="ARBA00022960"/>
    </source>
</evidence>
<keyword evidence="5 16" id="KW-0121">Carboxypeptidase</keyword>
<keyword evidence="2 16" id="KW-1003">Cell membrane</keyword>
<keyword evidence="20" id="KW-1185">Reference proteome</keyword>
<comment type="pathway">
    <text evidence="16">Cell wall biogenesis; peptidoglycan biosynthesis.</text>
</comment>
<reference evidence="19 20" key="1">
    <citation type="submission" date="2018-07" db="EMBL/GenBank/DDBJ databases">
        <title>Motiliproteus coralliicola sp. nov., a bacterium isolated from Coral.</title>
        <authorList>
            <person name="Wang G."/>
        </authorList>
    </citation>
    <scope>NUCLEOTIDE SEQUENCE [LARGE SCALE GENOMIC DNA]</scope>
    <source>
        <strain evidence="19 20">C34</strain>
    </source>
</reference>
<keyword evidence="14 16" id="KW-0131">Cell cycle</keyword>
<proteinExistence type="inferred from homology"/>
<keyword evidence="11 16" id="KW-1133">Transmembrane helix</keyword>
<dbReference type="GO" id="GO:0008955">
    <property type="term" value="F:peptidoglycan glycosyltransferase activity"/>
    <property type="evidence" value="ECO:0007669"/>
    <property type="project" value="InterPro"/>
</dbReference>
<feature type="active site" description="Acyl-ester intermediate" evidence="16">
    <location>
        <position position="292"/>
    </location>
</feature>
<feature type="domain" description="Penicillin-binding protein transpeptidase" evidence="17">
    <location>
        <begin position="245"/>
        <end position="543"/>
    </location>
</feature>
<evidence type="ECO:0000259" key="17">
    <source>
        <dbReference type="Pfam" id="PF00905"/>
    </source>
</evidence>
<dbReference type="InterPro" id="IPR012338">
    <property type="entry name" value="Beta-lactam/transpept-like"/>
</dbReference>
<dbReference type="PANTHER" id="PTHR30627">
    <property type="entry name" value="PEPTIDOGLYCAN D,D-TRANSPEPTIDASE"/>
    <property type="match status" value="1"/>
</dbReference>
<keyword evidence="9 16" id="KW-0133">Cell shape</keyword>
<evidence type="ECO:0000256" key="5">
    <source>
        <dbReference type="ARBA" id="ARBA00022645"/>
    </source>
</evidence>
<dbReference type="InterPro" id="IPR050515">
    <property type="entry name" value="Beta-lactam/transpept"/>
</dbReference>
<evidence type="ECO:0000256" key="15">
    <source>
        <dbReference type="ARBA" id="ARBA00023316"/>
    </source>
</evidence>
<dbReference type="Gene3D" id="3.30.450.330">
    <property type="match status" value="1"/>
</dbReference>
<dbReference type="Gene3D" id="3.40.710.10">
    <property type="entry name" value="DD-peptidase/beta-lactamase superfamily"/>
    <property type="match status" value="1"/>
</dbReference>
<evidence type="ECO:0000256" key="11">
    <source>
        <dbReference type="ARBA" id="ARBA00022989"/>
    </source>
</evidence>
<dbReference type="InterPro" id="IPR005311">
    <property type="entry name" value="PBP_dimer"/>
</dbReference>